<evidence type="ECO:0000256" key="2">
    <source>
        <dbReference type="ARBA" id="ARBA00022771"/>
    </source>
</evidence>
<evidence type="ECO:0000313" key="6">
    <source>
        <dbReference type="EMBL" id="EEB13232.1"/>
    </source>
</evidence>
<dbReference type="GO" id="GO:0003924">
    <property type="term" value="F:GTPase activity"/>
    <property type="evidence" value="ECO:0007669"/>
    <property type="project" value="InterPro"/>
</dbReference>
<dbReference type="SUPFAM" id="SSF52540">
    <property type="entry name" value="P-loop containing nucleoside triphosphate hydrolases"/>
    <property type="match status" value="1"/>
</dbReference>
<dbReference type="GO" id="GO:0005547">
    <property type="term" value="F:phosphatidylinositol-3,4,5-trisphosphate binding"/>
    <property type="evidence" value="ECO:0007669"/>
    <property type="project" value="TreeGrafter"/>
</dbReference>
<dbReference type="InterPro" id="IPR042427">
    <property type="entry name" value="ZFYV1"/>
</dbReference>
<dbReference type="GO" id="GO:0032266">
    <property type="term" value="F:phosphatidylinositol-3-phosphate binding"/>
    <property type="evidence" value="ECO:0007669"/>
    <property type="project" value="TreeGrafter"/>
</dbReference>
<dbReference type="SUPFAM" id="SSF57903">
    <property type="entry name" value="FYVE/PHD zinc finger"/>
    <property type="match status" value="2"/>
</dbReference>
<dbReference type="PANTHER" id="PTHR46624">
    <property type="entry name" value="AGAP002036-PA"/>
    <property type="match status" value="1"/>
</dbReference>
<evidence type="ECO:0000256" key="3">
    <source>
        <dbReference type="ARBA" id="ARBA00022833"/>
    </source>
</evidence>
<dbReference type="InParanoid" id="E0VIM6"/>
<dbReference type="InterPro" id="IPR015894">
    <property type="entry name" value="Guanylate-bd_N"/>
</dbReference>
<dbReference type="EnsemblMetazoa" id="PHUM229580-RA">
    <property type="protein sequence ID" value="PHUM229580-PA"/>
    <property type="gene ID" value="PHUM229580"/>
</dbReference>
<dbReference type="EMBL" id="AAZO01002670">
    <property type="status" value="NOT_ANNOTATED_CDS"/>
    <property type="molecule type" value="Genomic_DNA"/>
</dbReference>
<dbReference type="VEuPathDB" id="VectorBase:PHUM229580"/>
<dbReference type="STRING" id="121224.E0VIM6"/>
<keyword evidence="8" id="KW-1185">Reference proteome</keyword>
<accession>E0VIM6</accession>
<dbReference type="GO" id="GO:0005545">
    <property type="term" value="F:1-phosphatidylinositol binding"/>
    <property type="evidence" value="ECO:0007669"/>
    <property type="project" value="TreeGrafter"/>
</dbReference>
<name>E0VIM6_PEDHC</name>
<dbReference type="GO" id="GO:0005525">
    <property type="term" value="F:GTP binding"/>
    <property type="evidence" value="ECO:0007669"/>
    <property type="project" value="InterPro"/>
</dbReference>
<evidence type="ECO:0000313" key="7">
    <source>
        <dbReference type="EnsemblMetazoa" id="PHUM229580-PA"/>
    </source>
</evidence>
<reference evidence="7" key="3">
    <citation type="submission" date="2021-02" db="UniProtKB">
        <authorList>
            <consortium name="EnsemblMetazoa"/>
        </authorList>
    </citation>
    <scope>IDENTIFICATION</scope>
    <source>
        <strain evidence="7">USDA</strain>
    </source>
</reference>
<dbReference type="PROSITE" id="PS50178">
    <property type="entry name" value="ZF_FYVE"/>
    <property type="match status" value="2"/>
</dbReference>
<evidence type="ECO:0000256" key="1">
    <source>
        <dbReference type="ARBA" id="ARBA00022723"/>
    </source>
</evidence>
<dbReference type="InterPro" id="IPR027417">
    <property type="entry name" value="P-loop_NTPase"/>
</dbReference>
<keyword evidence="2 4" id="KW-0863">Zinc-finger</keyword>
<dbReference type="GO" id="GO:0140042">
    <property type="term" value="P:lipid droplet formation"/>
    <property type="evidence" value="ECO:0007669"/>
    <property type="project" value="TreeGrafter"/>
</dbReference>
<dbReference type="eggNOG" id="KOG1818">
    <property type="taxonomic scope" value="Eukaryota"/>
</dbReference>
<dbReference type="Pfam" id="PF01363">
    <property type="entry name" value="FYVE"/>
    <property type="match status" value="2"/>
</dbReference>
<evidence type="ECO:0000313" key="8">
    <source>
        <dbReference type="Proteomes" id="UP000009046"/>
    </source>
</evidence>
<dbReference type="GO" id="GO:0005811">
    <property type="term" value="C:lipid droplet"/>
    <property type="evidence" value="ECO:0007669"/>
    <property type="project" value="TreeGrafter"/>
</dbReference>
<dbReference type="InterPro" id="IPR013083">
    <property type="entry name" value="Znf_RING/FYVE/PHD"/>
</dbReference>
<dbReference type="OrthoDB" id="68108at2759"/>
<dbReference type="Proteomes" id="UP000009046">
    <property type="component" value="Unassembled WGS sequence"/>
</dbReference>
<feature type="domain" description="FYVE-type" evidence="5">
    <location>
        <begin position="500"/>
        <end position="560"/>
    </location>
</feature>
<dbReference type="AlphaFoldDB" id="E0VIM6"/>
<reference evidence="6" key="2">
    <citation type="submission" date="2007-04" db="EMBL/GenBank/DDBJ databases">
        <title>The genome of the human body louse.</title>
        <authorList>
            <consortium name="The Human Body Louse Genome Consortium"/>
            <person name="Kirkness E."/>
            <person name="Walenz B."/>
            <person name="Hass B."/>
            <person name="Bruggner R."/>
            <person name="Strausberg R."/>
        </authorList>
    </citation>
    <scope>NUCLEOTIDE SEQUENCE</scope>
    <source>
        <strain evidence="6">USDA</strain>
    </source>
</reference>
<keyword evidence="1" id="KW-0479">Metal-binding</keyword>
<evidence type="ECO:0000256" key="4">
    <source>
        <dbReference type="PROSITE-ProRule" id="PRU00091"/>
    </source>
</evidence>
<dbReference type="RefSeq" id="XP_002425970.1">
    <property type="nucleotide sequence ID" value="XM_002425925.1"/>
</dbReference>
<dbReference type="CDD" id="cd15734">
    <property type="entry name" value="FYVE_ZFYV1"/>
    <property type="match status" value="1"/>
</dbReference>
<reference evidence="6" key="1">
    <citation type="submission" date="2007-04" db="EMBL/GenBank/DDBJ databases">
        <title>Annotation of Pediculus humanus corporis strain USDA.</title>
        <authorList>
            <person name="Kirkness E."/>
            <person name="Hannick L."/>
            <person name="Hass B."/>
            <person name="Bruggner R."/>
            <person name="Lawson D."/>
            <person name="Bidwell S."/>
            <person name="Joardar V."/>
            <person name="Caler E."/>
            <person name="Walenz B."/>
            <person name="Inman J."/>
            <person name="Schobel S."/>
            <person name="Galinsky K."/>
            <person name="Amedeo P."/>
            <person name="Strausberg R."/>
        </authorList>
    </citation>
    <scope>NUCLEOTIDE SEQUENCE</scope>
    <source>
        <strain evidence="6">USDA</strain>
    </source>
</reference>
<evidence type="ECO:0000259" key="5">
    <source>
        <dbReference type="PROSITE" id="PS50178"/>
    </source>
</evidence>
<dbReference type="HOGENOM" id="CLU_020922_1_0_1"/>
<dbReference type="CTD" id="8229884"/>
<dbReference type="InterPro" id="IPR011011">
    <property type="entry name" value="Znf_FYVE_PHD"/>
</dbReference>
<dbReference type="Gene3D" id="3.40.50.300">
    <property type="entry name" value="P-loop containing nucleotide triphosphate hydrolases"/>
    <property type="match status" value="1"/>
</dbReference>
<feature type="domain" description="FYVE-type" evidence="5">
    <location>
        <begin position="385"/>
        <end position="445"/>
    </location>
</feature>
<protein>
    <submittedName>
        <fullName evidence="6 7">Zinc finger protein FYVE domain containing protein, putative</fullName>
    </submittedName>
</protein>
<dbReference type="GO" id="GO:0008270">
    <property type="term" value="F:zinc ion binding"/>
    <property type="evidence" value="ECO:0007669"/>
    <property type="project" value="UniProtKB-KW"/>
</dbReference>
<keyword evidence="3" id="KW-0862">Zinc</keyword>
<gene>
    <name evidence="7" type="primary">8229884</name>
    <name evidence="6" type="ORF">Phum_PHUM229580</name>
</gene>
<dbReference type="KEGG" id="phu:Phum_PHUM229580"/>
<dbReference type="PANTHER" id="PTHR46624:SF4">
    <property type="entry name" value="FYVE-TYPE DOMAIN-CONTAINING PROTEIN"/>
    <property type="match status" value="1"/>
</dbReference>
<sequence>MYRKFDANSPSIMQSLDSMNVLESSKVSDHHHHNTNMNSDINNSGNVMLEKEFESLNLSTRDNTNKSFQILNNKEELEIETAEQFVLRLGITDPFVKVKVVSIFGNTGDGKSYTLNQTFFDKNEVFKTSSSQTSCTTGIWAAYDPELKIICIDTEGLLNSTNQELQTTRLLLKVLAISDVVIYKTRTERLPRDMFTFLGSASKAFTYHFKSILKNFSDNSISTVGPAVVIFHESRHTKPLQSITESSEDVLRNRFLELNLDIKAFSSLHYIGLQASALCDFSELKSVVKSELDSNTIRSPRCPATVFEVLKVLNKKFSGEIGDGKPILFPDQYFTCPDCCLSCNKRCELSVGHLKENVPHKNSLNCNHVSCFHLIFKNNGSPISKDPFSHCHGCKKSFSATSTKHHCRNCGEGFCENCSSHYMPVPKYGWNEPVRVCTNCYNTNKNIKISQSSGDAAVNDIRARKYGEAVINTLSSVANVFEYPKELIKDKVRPSYWIPDDEITNCCVCKAQFDVNLSLHHCRNCGRGVCSKCSGNKKPVPKRNWESPVRVCDECYVYKIYKVFENIKISVFFFLS</sequence>
<proteinExistence type="predicted"/>
<dbReference type="EMBL" id="DS235201">
    <property type="protein sequence ID" value="EEB13232.1"/>
    <property type="molecule type" value="Genomic_DNA"/>
</dbReference>
<dbReference type="GeneID" id="8229884"/>
<organism>
    <name type="scientific">Pediculus humanus subsp. corporis</name>
    <name type="common">Body louse</name>
    <dbReference type="NCBI Taxonomy" id="121224"/>
    <lineage>
        <taxon>Eukaryota</taxon>
        <taxon>Metazoa</taxon>
        <taxon>Ecdysozoa</taxon>
        <taxon>Arthropoda</taxon>
        <taxon>Hexapoda</taxon>
        <taxon>Insecta</taxon>
        <taxon>Pterygota</taxon>
        <taxon>Neoptera</taxon>
        <taxon>Paraneoptera</taxon>
        <taxon>Psocodea</taxon>
        <taxon>Troctomorpha</taxon>
        <taxon>Phthiraptera</taxon>
        <taxon>Anoplura</taxon>
        <taxon>Pediculidae</taxon>
        <taxon>Pediculus</taxon>
    </lineage>
</organism>
<dbReference type="GO" id="GO:0043325">
    <property type="term" value="F:phosphatidylinositol-3,4-bisphosphate binding"/>
    <property type="evidence" value="ECO:0007669"/>
    <property type="project" value="TreeGrafter"/>
</dbReference>
<dbReference type="OMA" id="DYWVPDH"/>
<dbReference type="InterPro" id="IPR000306">
    <property type="entry name" value="Znf_FYVE"/>
</dbReference>
<dbReference type="Gene3D" id="3.30.40.10">
    <property type="entry name" value="Zinc/RING finger domain, C3HC4 (zinc finger)"/>
    <property type="match status" value="2"/>
</dbReference>
<dbReference type="EMBL" id="AAZO01002669">
    <property type="status" value="NOT_ANNOTATED_CDS"/>
    <property type="molecule type" value="Genomic_DNA"/>
</dbReference>
<dbReference type="InterPro" id="IPR017455">
    <property type="entry name" value="Znf_FYVE-rel"/>
</dbReference>
<dbReference type="SMART" id="SM00064">
    <property type="entry name" value="FYVE"/>
    <property type="match status" value="2"/>
</dbReference>
<dbReference type="Pfam" id="PF02263">
    <property type="entry name" value="GBP"/>
    <property type="match status" value="1"/>
</dbReference>